<keyword evidence="9 11" id="KW-0106">Calcium</keyword>
<evidence type="ECO:0000313" key="14">
    <source>
        <dbReference type="EMBL" id="KAJ7367301.1"/>
    </source>
</evidence>
<dbReference type="SMART" id="SM00944">
    <property type="entry name" value="Pro-kuma_activ"/>
    <property type="match status" value="1"/>
</dbReference>
<evidence type="ECO:0000256" key="4">
    <source>
        <dbReference type="ARBA" id="ARBA00012462"/>
    </source>
</evidence>
<evidence type="ECO:0000256" key="1">
    <source>
        <dbReference type="ARBA" id="ARBA00001910"/>
    </source>
</evidence>
<evidence type="ECO:0000256" key="5">
    <source>
        <dbReference type="ARBA" id="ARBA00022670"/>
    </source>
</evidence>
<dbReference type="SUPFAM" id="SSF52743">
    <property type="entry name" value="Subtilisin-like"/>
    <property type="match status" value="1"/>
</dbReference>
<feature type="active site" description="Charge relay system" evidence="11">
    <location>
        <position position="310"/>
    </location>
</feature>
<feature type="binding site" evidence="11">
    <location>
        <position position="599"/>
    </location>
    <ligand>
        <name>Ca(2+)</name>
        <dbReference type="ChEBI" id="CHEBI:29108"/>
    </ligand>
</feature>
<dbReference type="GO" id="GO:0005576">
    <property type="term" value="C:extracellular region"/>
    <property type="evidence" value="ECO:0007669"/>
    <property type="project" value="UniProtKB-SubCell"/>
</dbReference>
<evidence type="ECO:0000256" key="11">
    <source>
        <dbReference type="PROSITE-ProRule" id="PRU01032"/>
    </source>
</evidence>
<dbReference type="Gene3D" id="3.40.50.200">
    <property type="entry name" value="Peptidase S8/S53 domain"/>
    <property type="match status" value="1"/>
</dbReference>
<dbReference type="AlphaFoldDB" id="A0AAD7ASS7"/>
<gene>
    <name evidence="14" type="ORF">DFH08DRAFT_910158</name>
</gene>
<dbReference type="Pfam" id="PF09286">
    <property type="entry name" value="Pro-kuma_activ"/>
    <property type="match status" value="1"/>
</dbReference>
<sequence length="641" mass="68728">MLALFPLALVAVATAHALSPFVQHGKRNALPPGWSRARRHAPDAVLPLRFGLTQPNVDMNILQSLLNDVSHPDSPNYGNHWSPARVAQHFAPSNETIQAVVSWIVKSGVPRDRVRVSKTKGWVQVLNATVAEAETLLKAEYHVFEHESDGQHVACDAYHLPAHVVPHVEIVTPTIDFNPLRKRGATHINLGQPDNSSVRPVIAGKVSTILNELENCDKQITPACLRALYGFVYTPHAPSKNSYGIVEYTPGARLLSPAYRAADLDLFAKNFSTSLTGNLVGKRPVLQSIDGGVLQHIEEIPDYNGESDLDLEYAMNLVTSHQPVTLYQVGDLTVGASFNNFLDALDGSFCKYKGGDDPSLDPPYPDPYRGGYKHHDCGTVEPAYVISTSYSYDEAALSPAYAARQCAEYAKLGMMGVTMLFASGDDGVAGNNGFCLNPDGTRTAKGRIFTPAFPVSCPFVVAVGATQIKPGATVTDPEIACETGIASGGGFSNYFTVPDYQNDVVTGYVKSHLTTPPLYPGLYSIGTRAYPDLSANGCAFSCLLLENEFILVAGTSASTPVVGAMLAMINDARLAIHKKPIGFINPAIYSPLFQGAFNDVTSGNNPGCGKQGFPAAKGWDPVTGLGTPNFPKLLALWLAAK</sequence>
<dbReference type="GO" id="GO:0046872">
    <property type="term" value="F:metal ion binding"/>
    <property type="evidence" value="ECO:0007669"/>
    <property type="project" value="UniProtKB-UniRule"/>
</dbReference>
<evidence type="ECO:0000256" key="8">
    <source>
        <dbReference type="ARBA" id="ARBA00022825"/>
    </source>
</evidence>
<comment type="function">
    <text evidence="2">Secreted tripeptidyl-peptidase which degrades proteins at acidic pHs and is involved in virulence.</text>
</comment>
<dbReference type="EMBL" id="JARIHO010000002">
    <property type="protein sequence ID" value="KAJ7367301.1"/>
    <property type="molecule type" value="Genomic_DNA"/>
</dbReference>
<dbReference type="CDD" id="cd11377">
    <property type="entry name" value="Pro-peptidase_S53"/>
    <property type="match status" value="1"/>
</dbReference>
<dbReference type="PANTHER" id="PTHR14218">
    <property type="entry name" value="PROTEASE S8 TRIPEPTIDYL PEPTIDASE I CLN2"/>
    <property type="match status" value="1"/>
</dbReference>
<comment type="caution">
    <text evidence="14">The sequence shown here is derived from an EMBL/GenBank/DDBJ whole genome shotgun (WGS) entry which is preliminary data.</text>
</comment>
<keyword evidence="7 11" id="KW-0378">Hydrolase</keyword>
<dbReference type="PANTHER" id="PTHR14218:SF19">
    <property type="entry name" value="SERINE PROTEASE AORO, PUTATIVE (AFU_ORTHOLOGUE AFUA_6G10250)-RELATED"/>
    <property type="match status" value="1"/>
</dbReference>
<keyword evidence="5 11" id="KW-0645">Protease</keyword>
<evidence type="ECO:0000256" key="10">
    <source>
        <dbReference type="ARBA" id="ARBA00023145"/>
    </source>
</evidence>
<dbReference type="GO" id="GO:0004252">
    <property type="term" value="F:serine-type endopeptidase activity"/>
    <property type="evidence" value="ECO:0007669"/>
    <property type="project" value="UniProtKB-UniRule"/>
</dbReference>
<dbReference type="GO" id="GO:0006508">
    <property type="term" value="P:proteolysis"/>
    <property type="evidence" value="ECO:0007669"/>
    <property type="project" value="UniProtKB-KW"/>
</dbReference>
<evidence type="ECO:0000256" key="7">
    <source>
        <dbReference type="ARBA" id="ARBA00022801"/>
    </source>
</evidence>
<evidence type="ECO:0000256" key="9">
    <source>
        <dbReference type="ARBA" id="ARBA00022837"/>
    </source>
</evidence>
<evidence type="ECO:0000256" key="12">
    <source>
        <dbReference type="SAM" id="SignalP"/>
    </source>
</evidence>
<evidence type="ECO:0000256" key="3">
    <source>
        <dbReference type="ARBA" id="ARBA00004239"/>
    </source>
</evidence>
<dbReference type="InterPro" id="IPR000209">
    <property type="entry name" value="Peptidase_S8/S53_dom"/>
</dbReference>
<feature type="binding site" evidence="11">
    <location>
        <position position="620"/>
    </location>
    <ligand>
        <name>Ca(2+)</name>
        <dbReference type="ChEBI" id="CHEBI:29108"/>
    </ligand>
</feature>
<keyword evidence="12" id="KW-0732">Signal</keyword>
<proteinExistence type="predicted"/>
<organism evidence="14 15">
    <name type="scientific">Mycena albidolilacea</name>
    <dbReference type="NCBI Taxonomy" id="1033008"/>
    <lineage>
        <taxon>Eukaryota</taxon>
        <taxon>Fungi</taxon>
        <taxon>Dikarya</taxon>
        <taxon>Basidiomycota</taxon>
        <taxon>Agaricomycotina</taxon>
        <taxon>Agaricomycetes</taxon>
        <taxon>Agaricomycetidae</taxon>
        <taxon>Agaricales</taxon>
        <taxon>Marasmiineae</taxon>
        <taxon>Mycenaceae</taxon>
        <taxon>Mycena</taxon>
    </lineage>
</organism>
<reference evidence="14" key="1">
    <citation type="submission" date="2023-03" db="EMBL/GenBank/DDBJ databases">
        <title>Massive genome expansion in bonnet fungi (Mycena s.s.) driven by repeated elements and novel gene families across ecological guilds.</title>
        <authorList>
            <consortium name="Lawrence Berkeley National Laboratory"/>
            <person name="Harder C.B."/>
            <person name="Miyauchi S."/>
            <person name="Viragh M."/>
            <person name="Kuo A."/>
            <person name="Thoen E."/>
            <person name="Andreopoulos B."/>
            <person name="Lu D."/>
            <person name="Skrede I."/>
            <person name="Drula E."/>
            <person name="Henrissat B."/>
            <person name="Morin E."/>
            <person name="Kohler A."/>
            <person name="Barry K."/>
            <person name="LaButti K."/>
            <person name="Morin E."/>
            <person name="Salamov A."/>
            <person name="Lipzen A."/>
            <person name="Mereny Z."/>
            <person name="Hegedus B."/>
            <person name="Baldrian P."/>
            <person name="Stursova M."/>
            <person name="Weitz H."/>
            <person name="Taylor A."/>
            <person name="Grigoriev I.V."/>
            <person name="Nagy L.G."/>
            <person name="Martin F."/>
            <person name="Kauserud H."/>
        </authorList>
    </citation>
    <scope>NUCLEOTIDE SEQUENCE</scope>
    <source>
        <strain evidence="14">CBHHK002</strain>
    </source>
</reference>
<comment type="cofactor">
    <cofactor evidence="11">
        <name>Ca(2+)</name>
        <dbReference type="ChEBI" id="CHEBI:29108"/>
    </cofactor>
    <text evidence="11">Binds 1 Ca(2+) ion per subunit.</text>
</comment>
<name>A0AAD7ASS7_9AGAR</name>
<dbReference type="InterPro" id="IPR050819">
    <property type="entry name" value="Tripeptidyl-peptidase_I"/>
</dbReference>
<comment type="subcellular location">
    <subcellularLocation>
        <location evidence="3">Secreted</location>
        <location evidence="3">Extracellular space</location>
    </subcellularLocation>
</comment>
<evidence type="ECO:0000259" key="13">
    <source>
        <dbReference type="PROSITE" id="PS51695"/>
    </source>
</evidence>
<feature type="domain" description="Peptidase S53" evidence="13">
    <location>
        <begin position="219"/>
        <end position="640"/>
    </location>
</feature>
<evidence type="ECO:0000256" key="2">
    <source>
        <dbReference type="ARBA" id="ARBA00002451"/>
    </source>
</evidence>
<feature type="active site" description="Charge relay system" evidence="11">
    <location>
        <position position="556"/>
    </location>
</feature>
<feature type="binding site" evidence="11">
    <location>
        <position position="600"/>
    </location>
    <ligand>
        <name>Ca(2+)</name>
        <dbReference type="ChEBI" id="CHEBI:29108"/>
    </ligand>
</feature>
<evidence type="ECO:0000313" key="15">
    <source>
        <dbReference type="Proteomes" id="UP001218218"/>
    </source>
</evidence>
<dbReference type="InterPro" id="IPR015366">
    <property type="entry name" value="S53_propep"/>
</dbReference>
<keyword evidence="15" id="KW-1185">Reference proteome</keyword>
<dbReference type="InterPro" id="IPR036852">
    <property type="entry name" value="Peptidase_S8/S53_dom_sf"/>
</dbReference>
<evidence type="ECO:0000256" key="6">
    <source>
        <dbReference type="ARBA" id="ARBA00022723"/>
    </source>
</evidence>
<feature type="signal peptide" evidence="12">
    <location>
        <begin position="1"/>
        <end position="17"/>
    </location>
</feature>
<dbReference type="EC" id="3.4.14.10" evidence="4"/>
<keyword evidence="8 11" id="KW-0720">Serine protease</keyword>
<protein>
    <recommendedName>
        <fullName evidence="4">tripeptidyl-peptidase II</fullName>
        <ecNumber evidence="4">3.4.14.10</ecNumber>
    </recommendedName>
</protein>
<feature type="active site" description="Charge relay system" evidence="11">
    <location>
        <position position="306"/>
    </location>
</feature>
<feature type="binding site" evidence="11">
    <location>
        <position position="618"/>
    </location>
    <ligand>
        <name>Ca(2+)</name>
        <dbReference type="ChEBI" id="CHEBI:29108"/>
    </ligand>
</feature>
<comment type="catalytic activity">
    <reaction evidence="1">
        <text>Release of an N-terminal tripeptide from a polypeptide.</text>
        <dbReference type="EC" id="3.4.14.10"/>
    </reaction>
</comment>
<dbReference type="InterPro" id="IPR030400">
    <property type="entry name" value="Sedolisin_dom"/>
</dbReference>
<keyword evidence="10" id="KW-0865">Zymogen</keyword>
<dbReference type="CDD" id="cd04056">
    <property type="entry name" value="Peptidases_S53"/>
    <property type="match status" value="1"/>
</dbReference>
<dbReference type="GO" id="GO:0008240">
    <property type="term" value="F:tripeptidyl-peptidase activity"/>
    <property type="evidence" value="ECO:0007669"/>
    <property type="project" value="UniProtKB-EC"/>
</dbReference>
<accession>A0AAD7ASS7</accession>
<dbReference type="PROSITE" id="PS51695">
    <property type="entry name" value="SEDOLISIN"/>
    <property type="match status" value="1"/>
</dbReference>
<dbReference type="Pfam" id="PF00082">
    <property type="entry name" value="Peptidase_S8"/>
    <property type="match status" value="1"/>
</dbReference>
<keyword evidence="6 11" id="KW-0479">Metal-binding</keyword>
<feature type="chain" id="PRO_5042101793" description="tripeptidyl-peptidase II" evidence="12">
    <location>
        <begin position="18"/>
        <end position="641"/>
    </location>
</feature>
<dbReference type="SUPFAM" id="SSF54897">
    <property type="entry name" value="Protease propeptides/inhibitors"/>
    <property type="match status" value="1"/>
</dbReference>
<dbReference type="Proteomes" id="UP001218218">
    <property type="component" value="Unassembled WGS sequence"/>
</dbReference>